<evidence type="ECO:0000256" key="1">
    <source>
        <dbReference type="SAM" id="Phobius"/>
    </source>
</evidence>
<dbReference type="Proteomes" id="UP000005143">
    <property type="component" value="Unassembled WGS sequence"/>
</dbReference>
<keyword evidence="3" id="KW-1185">Reference proteome</keyword>
<reference evidence="2 3" key="1">
    <citation type="journal article" date="2013" name="Biodegradation">
        <title>Quantitative proteomic analysis of ibuprofen-degrading Patulibacter sp. strain I11.</title>
        <authorList>
            <person name="Almeida B."/>
            <person name="Kjeldal H."/>
            <person name="Lolas I."/>
            <person name="Knudsen A.D."/>
            <person name="Carvalho G."/>
            <person name="Nielsen K.L."/>
            <person name="Barreto Crespo M.T."/>
            <person name="Stensballe A."/>
            <person name="Nielsen J.L."/>
        </authorList>
    </citation>
    <scope>NUCLEOTIDE SEQUENCE [LARGE SCALE GENOMIC DNA]</scope>
    <source>
        <strain evidence="2 3">I11</strain>
    </source>
</reference>
<sequence length="44" mass="4834">MPGRRTTARRSRILRAMDDWSLFVGVLLGLVTLAYGINLATSAI</sequence>
<evidence type="ECO:0000313" key="3">
    <source>
        <dbReference type="Proteomes" id="UP000005143"/>
    </source>
</evidence>
<gene>
    <name evidence="2" type="ORF">PAI11_10790</name>
</gene>
<organism evidence="2 3">
    <name type="scientific">Patulibacter medicamentivorans</name>
    <dbReference type="NCBI Taxonomy" id="1097667"/>
    <lineage>
        <taxon>Bacteria</taxon>
        <taxon>Bacillati</taxon>
        <taxon>Actinomycetota</taxon>
        <taxon>Thermoleophilia</taxon>
        <taxon>Solirubrobacterales</taxon>
        <taxon>Patulibacteraceae</taxon>
        <taxon>Patulibacter</taxon>
    </lineage>
</organism>
<proteinExistence type="predicted"/>
<keyword evidence="1" id="KW-0812">Transmembrane</keyword>
<keyword evidence="1" id="KW-0472">Membrane</keyword>
<keyword evidence="1" id="KW-1133">Transmembrane helix</keyword>
<accession>H0E2R6</accession>
<dbReference type="EMBL" id="AGUD01000051">
    <property type="protein sequence ID" value="EHN11994.1"/>
    <property type="molecule type" value="Genomic_DNA"/>
</dbReference>
<evidence type="ECO:0000313" key="2">
    <source>
        <dbReference type="EMBL" id="EHN11994.1"/>
    </source>
</evidence>
<comment type="caution">
    <text evidence="2">The sequence shown here is derived from an EMBL/GenBank/DDBJ whole genome shotgun (WGS) entry which is preliminary data.</text>
</comment>
<dbReference type="AlphaFoldDB" id="H0E2R6"/>
<feature type="transmembrane region" description="Helical" evidence="1">
    <location>
        <begin position="20"/>
        <end position="40"/>
    </location>
</feature>
<name>H0E2R6_9ACTN</name>
<protein>
    <submittedName>
        <fullName evidence="2">Uncharacterized protein</fullName>
    </submittedName>
</protein>